<dbReference type="InterPro" id="IPR032675">
    <property type="entry name" value="LRR_dom_sf"/>
</dbReference>
<reference evidence="1" key="1">
    <citation type="submission" date="2015-07" db="EMBL/GenBank/DDBJ databases">
        <title>Adaptation to a free-living lifestyle via gene acquisitions in the diplomonad Trepomonas sp. PC1.</title>
        <authorList>
            <person name="Xu F."/>
            <person name="Jerlstrom-Hultqvist J."/>
            <person name="Kolisko M."/>
            <person name="Simpson A.G.B."/>
            <person name="Roger A.J."/>
            <person name="Svard S.G."/>
            <person name="Andersson J.O."/>
        </authorList>
    </citation>
    <scope>NUCLEOTIDE SEQUENCE</scope>
    <source>
        <strain evidence="1">PC1</strain>
    </source>
</reference>
<accession>A0A146K4F2</accession>
<dbReference type="EMBL" id="GDID01005328">
    <property type="protein sequence ID" value="JAP91278.1"/>
    <property type="molecule type" value="Transcribed_RNA"/>
</dbReference>
<dbReference type="Gene3D" id="3.80.10.10">
    <property type="entry name" value="Ribonuclease Inhibitor"/>
    <property type="match status" value="1"/>
</dbReference>
<proteinExistence type="predicted"/>
<gene>
    <name evidence="1" type="ORF">TPC1_17155</name>
</gene>
<dbReference type="Pfam" id="PF13306">
    <property type="entry name" value="LRR_5"/>
    <property type="match status" value="1"/>
</dbReference>
<dbReference type="InterPro" id="IPR026906">
    <property type="entry name" value="LRR_5"/>
</dbReference>
<sequence>SSKIDLQNAKLVYFKQVNTLCDNMDHSYNLFFIFGKQIENLEFEALDQCYGLIGCILPKLVSIKDSAFYACTALSYVVTQMVESLEEQSFAYCQALKVVQMNKVKIIPESCFIQCFSLQQIRFDAVEEIHGQAFEGCCELQLAILPSMISGVEGCIETQQDIVFSPDLPDELKYKVLHKTQETSASSYYYSNSTSDHADDPIQLLQQIQRSLNLYQALETNITRQYQSLSYSL</sequence>
<protein>
    <submittedName>
        <fullName evidence="1">Leucine rich repeats-containing protein</fullName>
    </submittedName>
</protein>
<dbReference type="AlphaFoldDB" id="A0A146K4F2"/>
<name>A0A146K4F2_9EUKA</name>
<dbReference type="SUPFAM" id="SSF52058">
    <property type="entry name" value="L domain-like"/>
    <property type="match status" value="1"/>
</dbReference>
<evidence type="ECO:0000313" key="1">
    <source>
        <dbReference type="EMBL" id="JAP91278.1"/>
    </source>
</evidence>
<feature type="non-terminal residue" evidence="1">
    <location>
        <position position="1"/>
    </location>
</feature>
<organism evidence="1">
    <name type="scientific">Trepomonas sp. PC1</name>
    <dbReference type="NCBI Taxonomy" id="1076344"/>
    <lineage>
        <taxon>Eukaryota</taxon>
        <taxon>Metamonada</taxon>
        <taxon>Diplomonadida</taxon>
        <taxon>Hexamitidae</taxon>
        <taxon>Hexamitinae</taxon>
        <taxon>Trepomonas</taxon>
    </lineage>
</organism>
<feature type="non-terminal residue" evidence="1">
    <location>
        <position position="233"/>
    </location>
</feature>